<proteinExistence type="predicted"/>
<sequence>MTEVVLTLFIEIVHEVLGESHSSVLVLFAPLWVLVFHQLCVNQLCVLNGKRRRIVVELHDSLWAISGPTVSECRTCRGGPYPPSFEHRRTCSTYTSSSRDLRIPAHNHEDPHAHRLRKNTHPEPQPIRIWHLLPIHNRQPILQIPLPILSQLIPCMLLRNAQEESHRDCTPPSFGPYPSCSPKIRRYLGLYHSSSPPPTSPFLHSLRPQRGEQRDPRRAVQTPRAGQAMSSKWVPGVTELDP</sequence>
<accession>A0A4Y7TA48</accession>
<gene>
    <name evidence="2" type="ORF">FA13DRAFT_477268</name>
</gene>
<feature type="compositionally biased region" description="Basic and acidic residues" evidence="1">
    <location>
        <begin position="209"/>
        <end position="218"/>
    </location>
</feature>
<keyword evidence="3" id="KW-1185">Reference proteome</keyword>
<evidence type="ECO:0000256" key="1">
    <source>
        <dbReference type="SAM" id="MobiDB-lite"/>
    </source>
</evidence>
<evidence type="ECO:0000313" key="3">
    <source>
        <dbReference type="Proteomes" id="UP000298030"/>
    </source>
</evidence>
<dbReference type="AlphaFoldDB" id="A0A4Y7TA48"/>
<evidence type="ECO:0000313" key="2">
    <source>
        <dbReference type="EMBL" id="TEB31043.1"/>
    </source>
</evidence>
<name>A0A4Y7TA48_COPMI</name>
<dbReference type="Proteomes" id="UP000298030">
    <property type="component" value="Unassembled WGS sequence"/>
</dbReference>
<reference evidence="2 3" key="1">
    <citation type="journal article" date="2019" name="Nat. Ecol. Evol.">
        <title>Megaphylogeny resolves global patterns of mushroom evolution.</title>
        <authorList>
            <person name="Varga T."/>
            <person name="Krizsan K."/>
            <person name="Foldi C."/>
            <person name="Dima B."/>
            <person name="Sanchez-Garcia M."/>
            <person name="Sanchez-Ramirez S."/>
            <person name="Szollosi G.J."/>
            <person name="Szarkandi J.G."/>
            <person name="Papp V."/>
            <person name="Albert L."/>
            <person name="Andreopoulos W."/>
            <person name="Angelini C."/>
            <person name="Antonin V."/>
            <person name="Barry K.W."/>
            <person name="Bougher N.L."/>
            <person name="Buchanan P."/>
            <person name="Buyck B."/>
            <person name="Bense V."/>
            <person name="Catcheside P."/>
            <person name="Chovatia M."/>
            <person name="Cooper J."/>
            <person name="Damon W."/>
            <person name="Desjardin D."/>
            <person name="Finy P."/>
            <person name="Geml J."/>
            <person name="Haridas S."/>
            <person name="Hughes K."/>
            <person name="Justo A."/>
            <person name="Karasinski D."/>
            <person name="Kautmanova I."/>
            <person name="Kiss B."/>
            <person name="Kocsube S."/>
            <person name="Kotiranta H."/>
            <person name="LaButti K.M."/>
            <person name="Lechner B.E."/>
            <person name="Liimatainen K."/>
            <person name="Lipzen A."/>
            <person name="Lukacs Z."/>
            <person name="Mihaltcheva S."/>
            <person name="Morgado L.N."/>
            <person name="Niskanen T."/>
            <person name="Noordeloos M.E."/>
            <person name="Ohm R.A."/>
            <person name="Ortiz-Santana B."/>
            <person name="Ovrebo C."/>
            <person name="Racz N."/>
            <person name="Riley R."/>
            <person name="Savchenko A."/>
            <person name="Shiryaev A."/>
            <person name="Soop K."/>
            <person name="Spirin V."/>
            <person name="Szebenyi C."/>
            <person name="Tomsovsky M."/>
            <person name="Tulloss R.E."/>
            <person name="Uehling J."/>
            <person name="Grigoriev I.V."/>
            <person name="Vagvolgyi C."/>
            <person name="Papp T."/>
            <person name="Martin F.M."/>
            <person name="Miettinen O."/>
            <person name="Hibbett D.S."/>
            <person name="Nagy L.G."/>
        </authorList>
    </citation>
    <scope>NUCLEOTIDE SEQUENCE [LARGE SCALE GENOMIC DNA]</scope>
    <source>
        <strain evidence="2 3">FP101781</strain>
    </source>
</reference>
<feature type="region of interest" description="Disordered" evidence="1">
    <location>
        <begin position="196"/>
        <end position="242"/>
    </location>
</feature>
<organism evidence="2 3">
    <name type="scientific">Coprinellus micaceus</name>
    <name type="common">Glistening ink-cap mushroom</name>
    <name type="synonym">Coprinus micaceus</name>
    <dbReference type="NCBI Taxonomy" id="71717"/>
    <lineage>
        <taxon>Eukaryota</taxon>
        <taxon>Fungi</taxon>
        <taxon>Dikarya</taxon>
        <taxon>Basidiomycota</taxon>
        <taxon>Agaricomycotina</taxon>
        <taxon>Agaricomycetes</taxon>
        <taxon>Agaricomycetidae</taxon>
        <taxon>Agaricales</taxon>
        <taxon>Agaricineae</taxon>
        <taxon>Psathyrellaceae</taxon>
        <taxon>Coprinellus</taxon>
    </lineage>
</organism>
<dbReference type="EMBL" id="QPFP01000020">
    <property type="protein sequence ID" value="TEB31043.1"/>
    <property type="molecule type" value="Genomic_DNA"/>
</dbReference>
<comment type="caution">
    <text evidence="2">The sequence shown here is derived from an EMBL/GenBank/DDBJ whole genome shotgun (WGS) entry which is preliminary data.</text>
</comment>
<protein>
    <submittedName>
        <fullName evidence="2">Uncharacterized protein</fullName>
    </submittedName>
</protein>